<keyword evidence="3" id="KW-1185">Reference proteome</keyword>
<dbReference type="Gene3D" id="1.20.120.450">
    <property type="entry name" value="dinb family like domain"/>
    <property type="match status" value="1"/>
</dbReference>
<organism evidence="2 3">
    <name type="scientific">Namhaeicola litoreus</name>
    <dbReference type="NCBI Taxonomy" id="1052145"/>
    <lineage>
        <taxon>Bacteria</taxon>
        <taxon>Pseudomonadati</taxon>
        <taxon>Bacteroidota</taxon>
        <taxon>Flavobacteriia</taxon>
        <taxon>Flavobacteriales</taxon>
        <taxon>Flavobacteriaceae</taxon>
        <taxon>Namhaeicola</taxon>
    </lineage>
</organism>
<dbReference type="SUPFAM" id="SSF109854">
    <property type="entry name" value="DinB/YfiT-like putative metalloenzymes"/>
    <property type="match status" value="1"/>
</dbReference>
<evidence type="ECO:0000313" key="2">
    <source>
        <dbReference type="EMBL" id="MFD1315326.1"/>
    </source>
</evidence>
<feature type="domain" description="DinB-like" evidence="1">
    <location>
        <begin position="11"/>
        <end position="143"/>
    </location>
</feature>
<reference evidence="3" key="1">
    <citation type="journal article" date="2019" name="Int. J. Syst. Evol. Microbiol.">
        <title>The Global Catalogue of Microorganisms (GCM) 10K type strain sequencing project: providing services to taxonomists for standard genome sequencing and annotation.</title>
        <authorList>
            <consortium name="The Broad Institute Genomics Platform"/>
            <consortium name="The Broad Institute Genome Sequencing Center for Infectious Disease"/>
            <person name="Wu L."/>
            <person name="Ma J."/>
        </authorList>
    </citation>
    <scope>NUCLEOTIDE SEQUENCE [LARGE SCALE GENOMIC DNA]</scope>
    <source>
        <strain evidence="3">CCUG 61485</strain>
    </source>
</reference>
<evidence type="ECO:0000313" key="3">
    <source>
        <dbReference type="Proteomes" id="UP001597201"/>
    </source>
</evidence>
<accession>A0ABW3Y2F5</accession>
<comment type="caution">
    <text evidence="2">The sequence shown here is derived from an EMBL/GenBank/DDBJ whole genome shotgun (WGS) entry which is preliminary data.</text>
</comment>
<dbReference type="Pfam" id="PF12867">
    <property type="entry name" value="DinB_2"/>
    <property type="match status" value="1"/>
</dbReference>
<name>A0ABW3Y2F5_9FLAO</name>
<dbReference type="InterPro" id="IPR034660">
    <property type="entry name" value="DinB/YfiT-like"/>
</dbReference>
<dbReference type="InterPro" id="IPR024775">
    <property type="entry name" value="DinB-like"/>
</dbReference>
<protein>
    <submittedName>
        <fullName evidence="2">DinB family protein</fullName>
    </submittedName>
</protein>
<sequence length="154" mass="17802">MDKIFEATLFNRNKLLTILESCSDEQLNFVPKNFNNSIIWNIGHVLVTEQLLVYRLSGLELKIEESYVNMLRKGTSPLQDFTSSQIQYIKENLIRTVEITRKDYQSNLFRSYQSYPTSTGIVLNNVDEALQFNAFHEGIHLGVVLSLIKLTQKI</sequence>
<evidence type="ECO:0000259" key="1">
    <source>
        <dbReference type="Pfam" id="PF12867"/>
    </source>
</evidence>
<dbReference type="EMBL" id="JBHTMY010000002">
    <property type="protein sequence ID" value="MFD1315326.1"/>
    <property type="molecule type" value="Genomic_DNA"/>
</dbReference>
<proteinExistence type="predicted"/>
<gene>
    <name evidence="2" type="ORF">ACFQ39_06825</name>
</gene>
<dbReference type="Proteomes" id="UP001597201">
    <property type="component" value="Unassembled WGS sequence"/>
</dbReference>
<dbReference type="RefSeq" id="WP_377177370.1">
    <property type="nucleotide sequence ID" value="NZ_JBHTMY010000002.1"/>
</dbReference>